<evidence type="ECO:0000313" key="2">
    <source>
        <dbReference type="EMBL" id="ACV10163.1"/>
    </source>
</evidence>
<evidence type="ECO:0000259" key="1">
    <source>
        <dbReference type="Pfam" id="PF04480"/>
    </source>
</evidence>
<dbReference type="STRING" id="471856.Jden_2531"/>
<dbReference type="AlphaFoldDB" id="C7R3L8"/>
<dbReference type="HOGENOM" id="CLU_052626_4_1_11"/>
<dbReference type="KEGG" id="jde:Jden_2531"/>
<dbReference type="EMBL" id="CP001706">
    <property type="protein sequence ID" value="ACV10163.1"/>
    <property type="molecule type" value="Genomic_DNA"/>
</dbReference>
<sequence>MISRADLAPHELKRLTTQGILVRVLPGRYVFADSYPVGNSFDALRHRQLTHISATRLTMSHRSVMSHASAAALHDLVVPGSDVRVHITEAHGNSRGKVGVVRHRNALPPEHVTTRNGVHVTTLERTVVDCARTLNPVDALIIADSASANGMDRAKALGIMNSLADRRGTRKAQWVLQHASNGSESPGETRTRALAIAAGLPSLRTQQKIRTDRGTFYADLACEEHRFILEYDGRDKYTSPEDLFAEKLREDAIRSTGWAVMRVTARDFRDAPAFVGKIREFARNCGARTLGKITPDVIAAFTHRAR</sequence>
<feature type="domain" description="DUF559" evidence="1">
    <location>
        <begin position="214"/>
        <end position="268"/>
    </location>
</feature>
<proteinExistence type="predicted"/>
<dbReference type="Proteomes" id="UP000000628">
    <property type="component" value="Chromosome"/>
</dbReference>
<name>C7R3L8_JONDD</name>
<keyword evidence="3" id="KW-1185">Reference proteome</keyword>
<evidence type="ECO:0000313" key="3">
    <source>
        <dbReference type="Proteomes" id="UP000000628"/>
    </source>
</evidence>
<dbReference type="RefSeq" id="WP_015772774.1">
    <property type="nucleotide sequence ID" value="NC_013174.1"/>
</dbReference>
<dbReference type="eggNOG" id="COG5340">
    <property type="taxonomic scope" value="Bacteria"/>
</dbReference>
<dbReference type="OrthoDB" id="5517693at2"/>
<dbReference type="Gene3D" id="3.40.960.10">
    <property type="entry name" value="VSR Endonuclease"/>
    <property type="match status" value="1"/>
</dbReference>
<dbReference type="Pfam" id="PF04480">
    <property type="entry name" value="DUF559"/>
    <property type="match status" value="1"/>
</dbReference>
<accession>C7R3L8</accession>
<organism evidence="2 3">
    <name type="scientific">Jonesia denitrificans (strain ATCC 14870 / DSM 20603 / BCRC 15368 / CIP 55.134 / JCM 11481 / NBRC 15587 / NCTC 10816 / Prevot 55134)</name>
    <name type="common">Listeria denitrificans</name>
    <dbReference type="NCBI Taxonomy" id="471856"/>
    <lineage>
        <taxon>Bacteria</taxon>
        <taxon>Bacillati</taxon>
        <taxon>Actinomycetota</taxon>
        <taxon>Actinomycetes</taxon>
        <taxon>Micrococcales</taxon>
        <taxon>Jonesiaceae</taxon>
        <taxon>Jonesia</taxon>
    </lineage>
</organism>
<protein>
    <recommendedName>
        <fullName evidence="1">DUF559 domain-containing protein</fullName>
    </recommendedName>
</protein>
<dbReference type="InterPro" id="IPR007569">
    <property type="entry name" value="DUF559"/>
</dbReference>
<reference evidence="2 3" key="1">
    <citation type="journal article" date="2009" name="Stand. Genomic Sci.">
        <title>Complete genome sequence of Jonesia denitrificans type strain (Prevot 55134).</title>
        <authorList>
            <person name="Pukall R."/>
            <person name="Gehrich-Schroter G."/>
            <person name="Lapidus A."/>
            <person name="Nolan M."/>
            <person name="Glavina Del Rio T."/>
            <person name="Lucas S."/>
            <person name="Chen F."/>
            <person name="Tice H."/>
            <person name="Pitluck S."/>
            <person name="Cheng J.F."/>
            <person name="Copeland A."/>
            <person name="Saunders E."/>
            <person name="Brettin T."/>
            <person name="Detter J.C."/>
            <person name="Bruce D."/>
            <person name="Goodwin L."/>
            <person name="Pati A."/>
            <person name="Ivanova N."/>
            <person name="Mavromatis K."/>
            <person name="Ovchinnikova G."/>
            <person name="Chen A."/>
            <person name="Palaniappan K."/>
            <person name="Land M."/>
            <person name="Hauser L."/>
            <person name="Chang Y.J."/>
            <person name="Jeffries C.D."/>
            <person name="Chain P."/>
            <person name="Goker M."/>
            <person name="Bristow J."/>
            <person name="Eisen J.A."/>
            <person name="Markowitz V."/>
            <person name="Hugenholtz P."/>
            <person name="Kyrpides N.C."/>
            <person name="Klenk H.P."/>
            <person name="Han C."/>
        </authorList>
    </citation>
    <scope>NUCLEOTIDE SEQUENCE [LARGE SCALE GENOMIC DNA]</scope>
    <source>
        <strain evidence="3">ATCC 14870 / DSM 20603 / BCRC 15368 / CIP 55.134 / JCM 11481 / NBRC 15587 / NCTC 10816 / Prevot 55134</strain>
    </source>
</reference>
<gene>
    <name evidence="2" type="ordered locus">Jden_2531</name>
</gene>